<dbReference type="EMBL" id="CABVOU010000031">
    <property type="protein sequence ID" value="VVZ95560.1"/>
    <property type="molecule type" value="Genomic_DNA"/>
</dbReference>
<accession>A0A5K1I6M2</accession>
<evidence type="ECO:0000313" key="1">
    <source>
        <dbReference type="EMBL" id="VVZ95560.1"/>
    </source>
</evidence>
<proteinExistence type="predicted"/>
<dbReference type="RefSeq" id="WP_192576467.1">
    <property type="nucleotide sequence ID" value="NZ_CABVOU010000031.1"/>
</dbReference>
<sequence>MPQRKPLSPAEQAFLTRLAHGNALSLQHQAERDAPSTHFLFAAGHWRRNSWPGRST</sequence>
<protein>
    <submittedName>
        <fullName evidence="1">Uncharacterized protein</fullName>
    </submittedName>
</protein>
<evidence type="ECO:0000313" key="2">
    <source>
        <dbReference type="Proteomes" id="UP000326725"/>
    </source>
</evidence>
<reference evidence="1 2" key="1">
    <citation type="submission" date="2019-09" db="EMBL/GenBank/DDBJ databases">
        <authorList>
            <person name="Criscuolo A."/>
        </authorList>
    </citation>
    <scope>NUCLEOTIDE SEQUENCE [LARGE SCALE GENOMIC DNA]</scope>
    <source>
        <strain evidence="2">3(2)</strain>
    </source>
</reference>
<name>A0A5K1I6M2_9GAMM</name>
<dbReference type="Proteomes" id="UP000326725">
    <property type="component" value="Unassembled WGS sequence"/>
</dbReference>
<dbReference type="AlphaFoldDB" id="A0A5K1I6M2"/>
<organism evidence="1 2">
    <name type="scientific">Halomonas lysinitropha</name>
    <dbReference type="NCBI Taxonomy" id="2607506"/>
    <lineage>
        <taxon>Bacteria</taxon>
        <taxon>Pseudomonadati</taxon>
        <taxon>Pseudomonadota</taxon>
        <taxon>Gammaproteobacteria</taxon>
        <taxon>Oceanospirillales</taxon>
        <taxon>Halomonadaceae</taxon>
        <taxon>Halomonas</taxon>
    </lineage>
</organism>
<gene>
    <name evidence="1" type="ORF">HALO32_01633</name>
</gene>
<keyword evidence="2" id="KW-1185">Reference proteome</keyword>